<reference evidence="3" key="1">
    <citation type="journal article" date="2023" name="PhytoFront">
        <title>Draft Genome Resources of Seven Strains of Tilletia horrida, Causal Agent of Kernel Smut of Rice.</title>
        <authorList>
            <person name="Khanal S."/>
            <person name="Antony Babu S."/>
            <person name="Zhou X.G."/>
        </authorList>
    </citation>
    <scope>NUCLEOTIDE SEQUENCE</scope>
    <source>
        <strain evidence="3">TX6</strain>
    </source>
</reference>
<dbReference type="AlphaFoldDB" id="A0AAN6JND0"/>
<accession>A0AAN6JND0</accession>
<dbReference type="GO" id="GO:0003676">
    <property type="term" value="F:nucleic acid binding"/>
    <property type="evidence" value="ECO:0007669"/>
    <property type="project" value="InterPro"/>
</dbReference>
<proteinExistence type="predicted"/>
<feature type="region of interest" description="Disordered" evidence="1">
    <location>
        <begin position="569"/>
        <end position="601"/>
    </location>
</feature>
<dbReference type="InterPro" id="IPR054722">
    <property type="entry name" value="PolX-like_BBD"/>
</dbReference>
<evidence type="ECO:0000313" key="3">
    <source>
        <dbReference type="EMBL" id="KAK0542240.1"/>
    </source>
</evidence>
<feature type="domain" description="Retrovirus-related Pol polyprotein from transposon TNT 1-94-like beta-barrel" evidence="2">
    <location>
        <begin position="655"/>
        <end position="733"/>
    </location>
</feature>
<evidence type="ECO:0000313" key="4">
    <source>
        <dbReference type="Proteomes" id="UP001176517"/>
    </source>
</evidence>
<dbReference type="Proteomes" id="UP001176517">
    <property type="component" value="Unassembled WGS sequence"/>
</dbReference>
<dbReference type="EMBL" id="JAPDMZ010000581">
    <property type="protein sequence ID" value="KAK0542240.1"/>
    <property type="molecule type" value="Genomic_DNA"/>
</dbReference>
<keyword evidence="4" id="KW-1185">Reference proteome</keyword>
<dbReference type="InterPro" id="IPR036397">
    <property type="entry name" value="RNaseH_sf"/>
</dbReference>
<organism evidence="3 4">
    <name type="scientific">Tilletia horrida</name>
    <dbReference type="NCBI Taxonomy" id="155126"/>
    <lineage>
        <taxon>Eukaryota</taxon>
        <taxon>Fungi</taxon>
        <taxon>Dikarya</taxon>
        <taxon>Basidiomycota</taxon>
        <taxon>Ustilaginomycotina</taxon>
        <taxon>Exobasidiomycetes</taxon>
        <taxon>Tilletiales</taxon>
        <taxon>Tilletiaceae</taxon>
        <taxon>Tilletia</taxon>
    </lineage>
</organism>
<feature type="region of interest" description="Disordered" evidence="1">
    <location>
        <begin position="1"/>
        <end position="48"/>
    </location>
</feature>
<sequence length="921" mass="100150">MPPKATQPADPSVRLPSVHEETPASANTSGVSSMGPMAPPFVPRATPDSDVFTAPPLVRGMPASASMAQLQEAIRVSQHELESRIQRNEQGLADMRASVASSRTYNGPPYATTAVPFTPFSLRPGVTAGVPSRPGYTLGIHHTPTARGVSGFAVQLTPAATKTGDHQGMAGIGLTGVPLSPPERNRAIDADLTAGDRLQAARRIDDRNDPVNVKLRSEMFVLYLDIVEKENPGASDDELVRLTDQKVAEAWIDLRRNAITKAFETRGSGSTAAAVRRDTAEDNPATKKDFQRRINLTAAAKLANKLTHQNYLDWMSDVIGFVAAIPGAIEILEGIEHGPDYHPDKPDETTPGYDYRLDVELGGFLANTVEPECKGYVVARQAQGDNRGSFLWRDLISIMRRTDGIGRSSLLEKVLHEKQTGTEDVRAYASRLRTLFIKSAAIGAPFSESDKVMYLLRGLQRYLDGAKATVRGFQSQGSAYTFEQALLFLVEQEATMAYDRNLPRNALPLLSRPAANVAQHGKPSQRFVLRSTAVKGQPGYFNGECRHCHKWGHKEEDCAIKKREIDSGADSRHANARVAAAPDDDDIEGANSHDQSGSVEEGEYFELEDEDGQVYHARLAATATGLDEAQAQIAQAMLGRAPDRFNKPPHQAMAAQVHMTTGPEQLACSTSASDSAKVHVTNGDTVKITRHGAGVFEMFGDESTKLTAFFETVLVVPNFTNDLLSVTKLTEDGWSVAFSKTGVDITGPNGGKIKAYIEPKTKAPYIMMAHKPTNVTRSCAACIEAKQTLLKFLDSVNGPKEKMADIHFDLTGQYEGNKDYKYALHILDAWSRMLWTFPLPNKEAGTVFTVFEAWTSLMQRQGHGSIKRLASSRTACSKTGHASKASPGTSPPPTRVNRTGSLSDGIAPSKTEQEPCFLEHD</sequence>
<name>A0AAN6JND0_9BASI</name>
<evidence type="ECO:0000259" key="2">
    <source>
        <dbReference type="Pfam" id="PF22936"/>
    </source>
</evidence>
<dbReference type="Gene3D" id="3.30.420.10">
    <property type="entry name" value="Ribonuclease H-like superfamily/Ribonuclease H"/>
    <property type="match status" value="1"/>
</dbReference>
<evidence type="ECO:0000256" key="1">
    <source>
        <dbReference type="SAM" id="MobiDB-lite"/>
    </source>
</evidence>
<feature type="region of interest" description="Disordered" evidence="1">
    <location>
        <begin position="877"/>
        <end position="921"/>
    </location>
</feature>
<protein>
    <recommendedName>
        <fullName evidence="2">Retrovirus-related Pol polyprotein from transposon TNT 1-94-like beta-barrel domain-containing protein</fullName>
    </recommendedName>
</protein>
<comment type="caution">
    <text evidence="3">The sequence shown here is derived from an EMBL/GenBank/DDBJ whole genome shotgun (WGS) entry which is preliminary data.</text>
</comment>
<gene>
    <name evidence="3" type="ORF">OC846_006796</name>
</gene>
<feature type="compositionally biased region" description="Basic and acidic residues" evidence="1">
    <location>
        <begin position="911"/>
        <end position="921"/>
    </location>
</feature>
<dbReference type="Pfam" id="PF22936">
    <property type="entry name" value="Pol_BBD"/>
    <property type="match status" value="1"/>
</dbReference>